<dbReference type="Proteomes" id="UP000002215">
    <property type="component" value="Chromosome"/>
</dbReference>
<accession>A0A979GQR3</accession>
<protein>
    <recommendedName>
        <fullName evidence="2">Acyltransferase MbtK/IucB-like conserved domain-containing protein</fullName>
    </recommendedName>
</protein>
<gene>
    <name evidence="3" type="ordered locus">Cpin_2839</name>
</gene>
<dbReference type="EMBL" id="CP001699">
    <property type="protein sequence ID" value="ACU60318.1"/>
    <property type="molecule type" value="Genomic_DNA"/>
</dbReference>
<reference evidence="3 4" key="2">
    <citation type="journal article" date="2010" name="Stand. Genomic Sci.">
        <title>Complete genome sequence of Chitinophaga pinensis type strain (UQM 2034).</title>
        <authorList>
            <person name="Glavina Del Rio T."/>
            <person name="Abt B."/>
            <person name="Spring S."/>
            <person name="Lapidus A."/>
            <person name="Nolan M."/>
            <person name="Tice H."/>
            <person name="Copeland A."/>
            <person name="Cheng J.F."/>
            <person name="Chen F."/>
            <person name="Bruce D."/>
            <person name="Goodwin L."/>
            <person name="Pitluck S."/>
            <person name="Ivanova N."/>
            <person name="Mavromatis K."/>
            <person name="Mikhailova N."/>
            <person name="Pati A."/>
            <person name="Chen A."/>
            <person name="Palaniappan K."/>
            <person name="Land M."/>
            <person name="Hauser L."/>
            <person name="Chang Y.J."/>
            <person name="Jeffries C.D."/>
            <person name="Chain P."/>
            <person name="Saunders E."/>
            <person name="Detter J.C."/>
            <person name="Brettin T."/>
            <person name="Rohde M."/>
            <person name="Goker M."/>
            <person name="Bristow J."/>
            <person name="Eisen J.A."/>
            <person name="Markowitz V."/>
            <person name="Hugenholtz P."/>
            <person name="Kyrpides N.C."/>
            <person name="Klenk H.P."/>
            <person name="Lucas S."/>
        </authorList>
    </citation>
    <scope>NUCLEOTIDE SEQUENCE [LARGE SCALE GENOMIC DNA]</scope>
    <source>
        <strain evidence="4">ATCC 43595 / DSM 2588 / LMG 13176 / NBRC 15968 / NCIMB 11800 / UQM 2034</strain>
    </source>
</reference>
<dbReference type="InterPro" id="IPR016181">
    <property type="entry name" value="Acyl_CoA_acyltransferase"/>
</dbReference>
<evidence type="ECO:0000259" key="2">
    <source>
        <dbReference type="SMART" id="SM01006"/>
    </source>
</evidence>
<dbReference type="PANTHER" id="PTHR31438:SF1">
    <property type="entry name" value="LYSINE N-ACYLTRANSFERASE C17G9.06C-RELATED"/>
    <property type="match status" value="1"/>
</dbReference>
<reference evidence="4" key="1">
    <citation type="submission" date="2009-08" db="EMBL/GenBank/DDBJ databases">
        <title>The complete genome of Chitinophaga pinensis DSM 2588.</title>
        <authorList>
            <consortium name="US DOE Joint Genome Institute (JGI-PGF)"/>
            <person name="Lucas S."/>
            <person name="Copeland A."/>
            <person name="Lapidus A."/>
            <person name="Glavina del Rio T."/>
            <person name="Dalin E."/>
            <person name="Tice H."/>
            <person name="Bruce D."/>
            <person name="Goodwin L."/>
            <person name="Pitluck S."/>
            <person name="Kyrpides N."/>
            <person name="Mavromatis K."/>
            <person name="Ivanova N."/>
            <person name="Mikhailova N."/>
            <person name="Sims D."/>
            <person name="Meinche L."/>
            <person name="Brettin T."/>
            <person name="Detter J.C."/>
            <person name="Han C."/>
            <person name="Larimer F."/>
            <person name="Land M."/>
            <person name="Hauser L."/>
            <person name="Markowitz V."/>
            <person name="Cheng J.-F."/>
            <person name="Hugenholtz P."/>
            <person name="Woyke T."/>
            <person name="Wu D."/>
            <person name="Spring S."/>
            <person name="Klenk H.-P."/>
            <person name="Eisen J.A."/>
        </authorList>
    </citation>
    <scope>NUCLEOTIDE SEQUENCE [LARGE SCALE GENOMIC DNA]</scope>
    <source>
        <strain evidence="4">ATCC 43595 / DSM 2588 / LMG 13176 / NBRC 15968 / NCIMB 11800 / UQM 2034</strain>
    </source>
</reference>
<evidence type="ECO:0000313" key="3">
    <source>
        <dbReference type="EMBL" id="ACU60318.1"/>
    </source>
</evidence>
<dbReference type="GO" id="GO:0016410">
    <property type="term" value="F:N-acyltransferase activity"/>
    <property type="evidence" value="ECO:0007669"/>
    <property type="project" value="TreeGrafter"/>
</dbReference>
<sequence length="447" mass="51463">MNTPIMTAIINSYCRGFSNWSCYEGIPKYDKALADYFSTTGHRFHLRLDFSIAGKEVFVPFRYFSESGYHVFDYPAIERTLSDDLISTIDATRLLTVIADHLKEEYPAIQLEQALDKLSAFPCPSQLEGGNMAAFNTLLSVTDISRHAAPEQWLVQDVLPMVACLGYQQQADETKLLSAIYERCEQSLVDHPLLNSNKLSVPNELLSFLLGEDKVTRPYPNPLHKAFFSAALIQPVGKESVYSRYFPKEDITVSIRPFDIDRDLEMVHDWFNREHAKKIWKMDWPLRELELYYRTMLPGNWSHSYIGEINGTPSYNFEVYWVVRDVLADYYDALPTDYGTHQFIAPVDPKLKFSSPSTQCMLDWVFAHPEVGKMVGEGSVESLAALMNKAHVGFRVEKVIQLPHKKANLNFCYREWYWAKFPENQHLAAQNTIPTIKQTTHETRSRI</sequence>
<evidence type="ECO:0000256" key="1">
    <source>
        <dbReference type="ARBA" id="ARBA00004924"/>
    </source>
</evidence>
<feature type="domain" description="Acyltransferase MbtK/IucB-like conserved" evidence="2">
    <location>
        <begin position="256"/>
        <end position="303"/>
    </location>
</feature>
<dbReference type="PANTHER" id="PTHR31438">
    <property type="entry name" value="LYSINE N-ACYLTRANSFERASE C17G9.06C-RELATED"/>
    <property type="match status" value="1"/>
</dbReference>
<proteinExistence type="predicted"/>
<name>A0A979GQR3_CHIPD</name>
<dbReference type="Gene3D" id="3.40.630.30">
    <property type="match status" value="1"/>
</dbReference>
<dbReference type="GO" id="GO:0019290">
    <property type="term" value="P:siderophore biosynthetic process"/>
    <property type="evidence" value="ECO:0007669"/>
    <property type="project" value="InterPro"/>
</dbReference>
<dbReference type="RefSeq" id="WP_012790494.1">
    <property type="nucleotide sequence ID" value="NC_013132.1"/>
</dbReference>
<dbReference type="AlphaFoldDB" id="A0A979GQR3"/>
<dbReference type="KEGG" id="cpi:Cpin_2839"/>
<dbReference type="Pfam" id="PF13523">
    <property type="entry name" value="Acetyltransf_8"/>
    <property type="match status" value="1"/>
</dbReference>
<dbReference type="SMART" id="SM01006">
    <property type="entry name" value="AlcB"/>
    <property type="match status" value="1"/>
</dbReference>
<dbReference type="SUPFAM" id="SSF55729">
    <property type="entry name" value="Acyl-CoA N-acyltransferases (Nat)"/>
    <property type="match status" value="1"/>
</dbReference>
<comment type="pathway">
    <text evidence="1">Siderophore biosynthesis.</text>
</comment>
<organism evidence="3 4">
    <name type="scientific">Chitinophaga pinensis (strain ATCC 43595 / DSM 2588 / LMG 13176 / NBRC 15968 / NCIMB 11800 / UQM 2034)</name>
    <dbReference type="NCBI Taxonomy" id="485918"/>
    <lineage>
        <taxon>Bacteria</taxon>
        <taxon>Pseudomonadati</taxon>
        <taxon>Bacteroidota</taxon>
        <taxon>Chitinophagia</taxon>
        <taxon>Chitinophagales</taxon>
        <taxon>Chitinophagaceae</taxon>
        <taxon>Chitinophaga</taxon>
    </lineage>
</organism>
<dbReference type="InterPro" id="IPR019432">
    <property type="entry name" value="Acyltransferase_MbtK/IucB-like"/>
</dbReference>
<evidence type="ECO:0000313" key="4">
    <source>
        <dbReference type="Proteomes" id="UP000002215"/>
    </source>
</evidence>